<dbReference type="InterPro" id="IPR037026">
    <property type="entry name" value="Vgr_OB-fold_dom_sf"/>
</dbReference>
<dbReference type="EMBL" id="JNVM01000006">
    <property type="protein sequence ID" value="KEQ26403.1"/>
    <property type="molecule type" value="Genomic_DNA"/>
</dbReference>
<evidence type="ECO:0000259" key="1">
    <source>
        <dbReference type="Pfam" id="PF04717"/>
    </source>
</evidence>
<dbReference type="Pfam" id="PF04717">
    <property type="entry name" value="Phage_base_V"/>
    <property type="match status" value="1"/>
</dbReference>
<dbReference type="Proteomes" id="UP000028123">
    <property type="component" value="Unassembled WGS sequence"/>
</dbReference>
<dbReference type="AlphaFoldDB" id="A0A081P6T0"/>
<dbReference type="SUPFAM" id="SSF69255">
    <property type="entry name" value="gp5 N-terminal domain-like"/>
    <property type="match status" value="1"/>
</dbReference>
<name>A0A081P6T0_9BACL</name>
<keyword evidence="3" id="KW-1185">Reference proteome</keyword>
<comment type="caution">
    <text evidence="2">The sequence shown here is derived from an EMBL/GenBank/DDBJ whole genome shotgun (WGS) entry which is preliminary data.</text>
</comment>
<dbReference type="Gene3D" id="2.40.50.230">
    <property type="entry name" value="Gp5 N-terminal domain"/>
    <property type="match status" value="1"/>
</dbReference>
<reference evidence="2 3" key="1">
    <citation type="submission" date="2014-06" db="EMBL/GenBank/DDBJ databases">
        <title>Draft genome sequence of Paenibacillus sp. MSt1.</title>
        <authorList>
            <person name="Aw Y.K."/>
            <person name="Ong K.S."/>
            <person name="Gan H.M."/>
            <person name="Lee S.M."/>
        </authorList>
    </citation>
    <scope>NUCLEOTIDE SEQUENCE [LARGE SCALE GENOMIC DNA]</scope>
    <source>
        <strain evidence="2 3">MSt1</strain>
    </source>
</reference>
<dbReference type="eggNOG" id="COG3501">
    <property type="taxonomic scope" value="Bacteria"/>
</dbReference>
<feature type="domain" description="Gp5/Type VI secretion system Vgr protein OB-fold" evidence="1">
    <location>
        <begin position="26"/>
        <end position="99"/>
    </location>
</feature>
<sequence>MNEFPFSLNPNEALESLTPKINGVMVAVVTDNKDPENLARVKLKLPLREGEMETDWTRIATLMAGKDRGTLFIPEVGDEVLVAFHLGEARQPYVIGTLWNKKDPSPEGKNDKNDVRKFKSRAGHELIFDDNDAEGKITVKTQKGQIVELLDKESSVTIADSSGNHSIVIQGGSANEIKIKSSTSVITMNAKGDIQIESSKQITVKSTQVNIEASASLALKGSASVDIKSDGVVNIKGSLVKIN</sequence>
<evidence type="ECO:0000313" key="2">
    <source>
        <dbReference type="EMBL" id="KEQ26403.1"/>
    </source>
</evidence>
<dbReference type="SUPFAM" id="SSF69349">
    <property type="entry name" value="Phage fibre proteins"/>
    <property type="match status" value="1"/>
</dbReference>
<organism evidence="2 3">
    <name type="scientific">Paenibacillus tyrfis</name>
    <dbReference type="NCBI Taxonomy" id="1501230"/>
    <lineage>
        <taxon>Bacteria</taxon>
        <taxon>Bacillati</taxon>
        <taxon>Bacillota</taxon>
        <taxon>Bacilli</taxon>
        <taxon>Bacillales</taxon>
        <taxon>Paenibacillaceae</taxon>
        <taxon>Paenibacillus</taxon>
    </lineage>
</organism>
<gene>
    <name evidence="2" type="ORF">ET33_31590</name>
</gene>
<evidence type="ECO:0000313" key="3">
    <source>
        <dbReference type="Proteomes" id="UP000028123"/>
    </source>
</evidence>
<proteinExistence type="predicted"/>
<dbReference type="RefSeq" id="WP_036678861.1">
    <property type="nucleotide sequence ID" value="NZ_JNVM01000006.1"/>
</dbReference>
<dbReference type="InterPro" id="IPR006531">
    <property type="entry name" value="Gp5/Vgr_OB"/>
</dbReference>
<dbReference type="OrthoDB" id="9762420at2"/>
<accession>A0A081P6T0</accession>
<protein>
    <recommendedName>
        <fullName evidence="1">Gp5/Type VI secretion system Vgr protein OB-fold domain-containing protein</fullName>
    </recommendedName>
</protein>